<dbReference type="AlphaFoldDB" id="A0A0M3AVN6"/>
<dbReference type="PATRIC" id="fig|56193.3.peg.1401"/>
<name>A0A0M3AVN6_9SPHN</name>
<evidence type="ECO:0000313" key="2">
    <source>
        <dbReference type="Proteomes" id="UP000033874"/>
    </source>
</evidence>
<sequence length="65" mass="7068">MIIQVECPACNGHGEVCGVNPNRRSRFVGHDDLSPDDHTVECVECGGSGVVDHNAADEIEDWMED</sequence>
<accession>A0A0M3AVN6</accession>
<keyword evidence="2" id="KW-1185">Reference proteome</keyword>
<organism evidence="1 2">
    <name type="scientific">Sphingobium chungbukense</name>
    <dbReference type="NCBI Taxonomy" id="56193"/>
    <lineage>
        <taxon>Bacteria</taxon>
        <taxon>Pseudomonadati</taxon>
        <taxon>Pseudomonadota</taxon>
        <taxon>Alphaproteobacteria</taxon>
        <taxon>Sphingomonadales</taxon>
        <taxon>Sphingomonadaceae</taxon>
        <taxon>Sphingobium</taxon>
    </lineage>
</organism>
<reference evidence="1 2" key="1">
    <citation type="submission" date="2015-04" db="EMBL/GenBank/DDBJ databases">
        <title>Genome sequence of aromatic hydrocarbons-degrading Sphingobium chungbukense DJ77.</title>
        <authorList>
            <person name="Kim Y.-C."/>
            <person name="Chae J.-C."/>
        </authorList>
    </citation>
    <scope>NUCLEOTIDE SEQUENCE [LARGE SCALE GENOMIC DNA]</scope>
    <source>
        <strain evidence="1 2">DJ77</strain>
    </source>
</reference>
<gene>
    <name evidence="1" type="ORF">YP76_06800</name>
</gene>
<evidence type="ECO:0000313" key="1">
    <source>
        <dbReference type="EMBL" id="KKW92639.1"/>
    </source>
</evidence>
<dbReference type="STRING" id="56193.YP76_06800"/>
<dbReference type="RefSeq" id="WP_046762855.1">
    <property type="nucleotide sequence ID" value="NZ_LBIC01000003.1"/>
</dbReference>
<dbReference type="EMBL" id="LBIC01000003">
    <property type="protein sequence ID" value="KKW92639.1"/>
    <property type="molecule type" value="Genomic_DNA"/>
</dbReference>
<proteinExistence type="predicted"/>
<comment type="caution">
    <text evidence="1">The sequence shown here is derived from an EMBL/GenBank/DDBJ whole genome shotgun (WGS) entry which is preliminary data.</text>
</comment>
<protein>
    <submittedName>
        <fullName evidence="1">Uncharacterized protein</fullName>
    </submittedName>
</protein>
<dbReference type="Gene3D" id="6.20.20.10">
    <property type="match status" value="1"/>
</dbReference>
<dbReference type="Proteomes" id="UP000033874">
    <property type="component" value="Unassembled WGS sequence"/>
</dbReference>